<protein>
    <submittedName>
        <fullName evidence="2">Uncharacterized protein</fullName>
    </submittedName>
</protein>
<organism evidence="2 3">
    <name type="scientific">Rugamonas rubra</name>
    <dbReference type="NCBI Taxonomy" id="758825"/>
    <lineage>
        <taxon>Bacteria</taxon>
        <taxon>Pseudomonadati</taxon>
        <taxon>Pseudomonadota</taxon>
        <taxon>Betaproteobacteria</taxon>
        <taxon>Burkholderiales</taxon>
        <taxon>Oxalobacteraceae</taxon>
        <taxon>Telluria group</taxon>
        <taxon>Rugamonas</taxon>
    </lineage>
</organism>
<dbReference type="RefSeq" id="WP_245774384.1">
    <property type="nucleotide sequence ID" value="NZ_FOTW01000022.1"/>
</dbReference>
<gene>
    <name evidence="2" type="ORF">SAMN02982985_04368</name>
</gene>
<dbReference type="STRING" id="758825.SAMN02982985_04368"/>
<reference evidence="2 3" key="1">
    <citation type="submission" date="2016-10" db="EMBL/GenBank/DDBJ databases">
        <authorList>
            <person name="de Groot N.N."/>
        </authorList>
    </citation>
    <scope>NUCLEOTIDE SEQUENCE [LARGE SCALE GENOMIC DNA]</scope>
    <source>
        <strain evidence="2 3">ATCC 43154</strain>
    </source>
</reference>
<evidence type="ECO:0000313" key="3">
    <source>
        <dbReference type="Proteomes" id="UP000199470"/>
    </source>
</evidence>
<keyword evidence="1" id="KW-0732">Signal</keyword>
<dbReference type="EMBL" id="FOTW01000022">
    <property type="protein sequence ID" value="SFM52165.1"/>
    <property type="molecule type" value="Genomic_DNA"/>
</dbReference>
<feature type="signal peptide" evidence="1">
    <location>
        <begin position="1"/>
        <end position="21"/>
    </location>
</feature>
<feature type="chain" id="PRO_5011504720" evidence="1">
    <location>
        <begin position="22"/>
        <end position="195"/>
    </location>
</feature>
<dbReference type="AlphaFoldDB" id="A0A1I4RIY9"/>
<sequence length="195" mass="19527">MRWRSLPLLCLLSHGLAPATAADAPADAAVAVAAVAAVAAPAEGAGQLAEHAVAGPADGWLPLPDHALEQARGGFELGNGLLVSLGVERLVSINGNLVASSNFSIADVTKLSGAEALRAGAALAGLTLVQNGPGNVFLPGGMDQAGALVIQNSANDQLIRSQTTISTTVNSLSLLKTLQFEGALRDALSNVVGPK</sequence>
<keyword evidence="3" id="KW-1185">Reference proteome</keyword>
<proteinExistence type="predicted"/>
<evidence type="ECO:0000313" key="2">
    <source>
        <dbReference type="EMBL" id="SFM52165.1"/>
    </source>
</evidence>
<dbReference type="Proteomes" id="UP000199470">
    <property type="component" value="Unassembled WGS sequence"/>
</dbReference>
<name>A0A1I4RIY9_9BURK</name>
<accession>A0A1I4RIY9</accession>
<evidence type="ECO:0000256" key="1">
    <source>
        <dbReference type="SAM" id="SignalP"/>
    </source>
</evidence>